<evidence type="ECO:0000313" key="2">
    <source>
        <dbReference type="EMBL" id="REH99802.1"/>
    </source>
</evidence>
<feature type="transmembrane region" description="Helical" evidence="1">
    <location>
        <begin position="336"/>
        <end position="355"/>
    </location>
</feature>
<keyword evidence="1" id="KW-1133">Transmembrane helix</keyword>
<dbReference type="OrthoDB" id="1708273at2"/>
<keyword evidence="1" id="KW-0812">Transmembrane</keyword>
<dbReference type="Proteomes" id="UP000256562">
    <property type="component" value="Unassembled WGS sequence"/>
</dbReference>
<name>A0A3E0IS56_9STAP</name>
<comment type="caution">
    <text evidence="2">The sequence shown here is derived from an EMBL/GenBank/DDBJ whole genome shotgun (WGS) entry which is preliminary data.</text>
</comment>
<feature type="transmembrane region" description="Helical" evidence="1">
    <location>
        <begin position="242"/>
        <end position="262"/>
    </location>
</feature>
<keyword evidence="1" id="KW-0472">Membrane</keyword>
<feature type="transmembrane region" description="Helical" evidence="1">
    <location>
        <begin position="173"/>
        <end position="192"/>
    </location>
</feature>
<reference evidence="2 3" key="1">
    <citation type="journal article" date="2018" name="Vet. Microbiol.">
        <title>Characterisation of Staphylococcus felis isolated from cats using whole genome sequencing.</title>
        <authorList>
            <person name="Worthing K."/>
            <person name="Pang S."/>
            <person name="Trott D.J."/>
            <person name="Abraham S."/>
            <person name="Coombs G.W."/>
            <person name="Jordan D."/>
            <person name="McIntyre L."/>
            <person name="Davies M.R."/>
            <person name="Norris J."/>
        </authorList>
    </citation>
    <scope>NUCLEOTIDE SEQUENCE [LARGE SCALE GENOMIC DNA]</scope>
    <source>
        <strain evidence="2 3">F9</strain>
    </source>
</reference>
<proteinExistence type="predicted"/>
<feature type="transmembrane region" description="Helical" evidence="1">
    <location>
        <begin position="213"/>
        <end position="236"/>
    </location>
</feature>
<organism evidence="2 3">
    <name type="scientific">Staphylococcus felis</name>
    <dbReference type="NCBI Taxonomy" id="46127"/>
    <lineage>
        <taxon>Bacteria</taxon>
        <taxon>Bacillati</taxon>
        <taxon>Bacillota</taxon>
        <taxon>Bacilli</taxon>
        <taxon>Bacillales</taxon>
        <taxon>Staphylococcaceae</taxon>
        <taxon>Staphylococcus</taxon>
    </lineage>
</organism>
<accession>A0A3E0IS56</accession>
<evidence type="ECO:0000313" key="3">
    <source>
        <dbReference type="Proteomes" id="UP000256562"/>
    </source>
</evidence>
<sequence length="373" mass="43938">MKLLWVEMKKIMTSKSYIFYTLLILIFGFLNCQQIIEFNLNSEIYKDDEIVMNTNNKNIIRNNIIEELEKEIGNNEFKTYQFGFLKVKNLNKKELSKVKDTFLKMKSTKDYNTFNKYKKTISEYIGRDSSYSDENLHLFSKKAMNKEELQLEKQSIKNKDLYLGSYSRYYSDVMGIVLGILPFFLGAYTFLLDSKSKAFECIYVKKISSLKLISIRFIIIILLSFLPVLLFSIYFVLNLASIHAISIQSLFIFYKILIMWTLPILMFSSAMGMLLTILLNSFIGCIVQIFIWFINLNIGSRNIEGIYGVLYIPRHNTLFNSIYFYNNFIDFIVNRLIYFIVSVIIYIITIYLYSIKRRGIISSGKIIRNRLKE</sequence>
<dbReference type="EMBL" id="QKXQ01000079">
    <property type="protein sequence ID" value="REH99802.1"/>
    <property type="molecule type" value="Genomic_DNA"/>
</dbReference>
<evidence type="ECO:0000256" key="1">
    <source>
        <dbReference type="SAM" id="Phobius"/>
    </source>
</evidence>
<gene>
    <name evidence="2" type="ORF">DOS83_01780</name>
</gene>
<protein>
    <submittedName>
        <fullName evidence="2">Uncharacterized protein</fullName>
    </submittedName>
</protein>
<dbReference type="AlphaFoldDB" id="A0A3E0IS56"/>
<feature type="transmembrane region" description="Helical" evidence="1">
    <location>
        <begin position="17"/>
        <end position="36"/>
    </location>
</feature>
<feature type="transmembrane region" description="Helical" evidence="1">
    <location>
        <begin position="274"/>
        <end position="294"/>
    </location>
</feature>
<dbReference type="RefSeq" id="WP_116093663.1">
    <property type="nucleotide sequence ID" value="NZ_QKXQ01000079.1"/>
</dbReference>